<keyword evidence="1" id="KW-0472">Membrane</keyword>
<reference evidence="2 3" key="1">
    <citation type="journal article" date="2023" name="Hortic Res">
        <title>The complete reference genome for grapevine (Vitis vinifera L.) genetics and breeding.</title>
        <authorList>
            <person name="Shi X."/>
            <person name="Cao S."/>
            <person name="Wang X."/>
            <person name="Huang S."/>
            <person name="Wang Y."/>
            <person name="Liu Z."/>
            <person name="Liu W."/>
            <person name="Leng X."/>
            <person name="Peng Y."/>
            <person name="Wang N."/>
            <person name="Wang Y."/>
            <person name="Ma Z."/>
            <person name="Xu X."/>
            <person name="Zhang F."/>
            <person name="Xue H."/>
            <person name="Zhong H."/>
            <person name="Wang Y."/>
            <person name="Zhang K."/>
            <person name="Velt A."/>
            <person name="Avia K."/>
            <person name="Holtgrawe D."/>
            <person name="Grimplet J."/>
            <person name="Matus J.T."/>
            <person name="Ware D."/>
            <person name="Wu X."/>
            <person name="Wang H."/>
            <person name="Liu C."/>
            <person name="Fang Y."/>
            <person name="Rustenholz C."/>
            <person name="Cheng Z."/>
            <person name="Xiao H."/>
            <person name="Zhou Y."/>
        </authorList>
    </citation>
    <scope>NUCLEOTIDE SEQUENCE [LARGE SCALE GENOMIC DNA]</scope>
    <source>
        <strain evidence="3">cv. Pinot noir / PN40024</strain>
        <tissue evidence="2">Leaf</tissue>
    </source>
</reference>
<evidence type="ECO:0000313" key="2">
    <source>
        <dbReference type="EMBL" id="WJZ86594.1"/>
    </source>
</evidence>
<evidence type="ECO:0000313" key="3">
    <source>
        <dbReference type="Proteomes" id="UP001227230"/>
    </source>
</evidence>
<dbReference type="Proteomes" id="UP001227230">
    <property type="component" value="Chromosome 5"/>
</dbReference>
<protein>
    <submittedName>
        <fullName evidence="2">Uncharacterized protein</fullName>
    </submittedName>
</protein>
<evidence type="ECO:0000256" key="1">
    <source>
        <dbReference type="SAM" id="Phobius"/>
    </source>
</evidence>
<feature type="transmembrane region" description="Helical" evidence="1">
    <location>
        <begin position="49"/>
        <end position="77"/>
    </location>
</feature>
<proteinExistence type="predicted"/>
<keyword evidence="3" id="KW-1185">Reference proteome</keyword>
<accession>A0ABY9BUP3</accession>
<name>A0ABY9BUP3_VITVI</name>
<dbReference type="EMBL" id="CP126652">
    <property type="protein sequence ID" value="WJZ86594.1"/>
    <property type="molecule type" value="Genomic_DNA"/>
</dbReference>
<sequence>MHGHHLPYPSPQVRSVGWINGSIGAPPLHASLLQRRWHSKIDANPKRHAVVPALAISTTSALIVFVASGAFIGSAWFSDQLQMAPPPKLAAIPPSDR</sequence>
<organism evidence="2 3">
    <name type="scientific">Vitis vinifera</name>
    <name type="common">Grape</name>
    <dbReference type="NCBI Taxonomy" id="29760"/>
    <lineage>
        <taxon>Eukaryota</taxon>
        <taxon>Viridiplantae</taxon>
        <taxon>Streptophyta</taxon>
        <taxon>Embryophyta</taxon>
        <taxon>Tracheophyta</taxon>
        <taxon>Spermatophyta</taxon>
        <taxon>Magnoliopsida</taxon>
        <taxon>eudicotyledons</taxon>
        <taxon>Gunneridae</taxon>
        <taxon>Pentapetalae</taxon>
        <taxon>rosids</taxon>
        <taxon>Vitales</taxon>
        <taxon>Vitaceae</taxon>
        <taxon>Viteae</taxon>
        <taxon>Vitis</taxon>
    </lineage>
</organism>
<keyword evidence="1" id="KW-1133">Transmembrane helix</keyword>
<gene>
    <name evidence="2" type="ORF">VitviT2T_006036</name>
</gene>
<keyword evidence="1" id="KW-0812">Transmembrane</keyword>